<organism evidence="9 10">
    <name type="scientific">Caloramator quimbayensis</name>
    <dbReference type="NCBI Taxonomy" id="1147123"/>
    <lineage>
        <taxon>Bacteria</taxon>
        <taxon>Bacillati</taxon>
        <taxon>Bacillota</taxon>
        <taxon>Clostridia</taxon>
        <taxon>Eubacteriales</taxon>
        <taxon>Clostridiaceae</taxon>
        <taxon>Caloramator</taxon>
    </lineage>
</organism>
<evidence type="ECO:0000256" key="4">
    <source>
        <dbReference type="ARBA" id="ARBA00022989"/>
    </source>
</evidence>
<dbReference type="InterPro" id="IPR010619">
    <property type="entry name" value="ThrE-like_N"/>
</dbReference>
<comment type="subcellular location">
    <subcellularLocation>
        <location evidence="1">Cell membrane</location>
        <topology evidence="1">Multi-pass membrane protein</topology>
    </subcellularLocation>
</comment>
<evidence type="ECO:0000256" key="2">
    <source>
        <dbReference type="ARBA" id="ARBA00022475"/>
    </source>
</evidence>
<dbReference type="Proteomes" id="UP000190105">
    <property type="component" value="Unassembled WGS sequence"/>
</dbReference>
<feature type="transmembrane region" description="Helical" evidence="7">
    <location>
        <begin position="193"/>
        <end position="211"/>
    </location>
</feature>
<evidence type="ECO:0000313" key="9">
    <source>
        <dbReference type="EMBL" id="SKA98250.1"/>
    </source>
</evidence>
<dbReference type="OrthoDB" id="9813917at2"/>
<dbReference type="RefSeq" id="WP_078697531.1">
    <property type="nucleotide sequence ID" value="NZ_FUYH01000028.1"/>
</dbReference>
<evidence type="ECO:0000313" key="10">
    <source>
        <dbReference type="Proteomes" id="UP000190105"/>
    </source>
</evidence>
<name>A0A1T4Y974_9CLOT</name>
<keyword evidence="10" id="KW-1185">Reference proteome</keyword>
<dbReference type="GO" id="GO:0022857">
    <property type="term" value="F:transmembrane transporter activity"/>
    <property type="evidence" value="ECO:0007669"/>
    <property type="project" value="InterPro"/>
</dbReference>
<evidence type="ECO:0000256" key="3">
    <source>
        <dbReference type="ARBA" id="ARBA00022692"/>
    </source>
</evidence>
<dbReference type="GO" id="GO:0005886">
    <property type="term" value="C:plasma membrane"/>
    <property type="evidence" value="ECO:0007669"/>
    <property type="project" value="UniProtKB-SubCell"/>
</dbReference>
<feature type="transmembrane region" description="Helical" evidence="7">
    <location>
        <begin position="118"/>
        <end position="149"/>
    </location>
</feature>
<comment type="similarity">
    <text evidence="6">Belongs to the ThrE exporter (TC 2.A.79) family.</text>
</comment>
<dbReference type="Pfam" id="PF06738">
    <property type="entry name" value="ThrE"/>
    <property type="match status" value="1"/>
</dbReference>
<dbReference type="EMBL" id="FUYH01000028">
    <property type="protein sequence ID" value="SKA98250.1"/>
    <property type="molecule type" value="Genomic_DNA"/>
</dbReference>
<gene>
    <name evidence="9" type="ORF">SAMN05443428_1285</name>
</gene>
<dbReference type="AlphaFoldDB" id="A0A1T4Y974"/>
<reference evidence="10" key="1">
    <citation type="submission" date="2017-02" db="EMBL/GenBank/DDBJ databases">
        <authorList>
            <person name="Varghese N."/>
            <person name="Submissions S."/>
        </authorList>
    </citation>
    <scope>NUCLEOTIDE SEQUENCE [LARGE SCALE GENOMIC DNA]</scope>
    <source>
        <strain evidence="10">USBA 833</strain>
    </source>
</reference>
<sequence>MQTKQVMEIASLSAEILLSSGAEIYRVEYTAKSICKSYGIECECFVMPTGFTISCTGDKNETLTYVKRVENRTMDLHKIDSINAFSRRLENEKIGYEDAVKILKDIEKMPYFKLPTRCIAAGFIAFSFTMLFRGTLKDSIAAFFISMLIFKVKNDIESIGFFQFFEYFISGMIAGGVSLIAHKISPALNIDKIIIGSIMILVPGVSITNGIKDALYGDLISSFTRLGEALFIAIAVGVGVGIMLTFSVYWM</sequence>
<feature type="transmembrane region" description="Helical" evidence="7">
    <location>
        <begin position="161"/>
        <end position="181"/>
    </location>
</feature>
<evidence type="ECO:0000256" key="5">
    <source>
        <dbReference type="ARBA" id="ARBA00023136"/>
    </source>
</evidence>
<feature type="domain" description="Threonine/serine exporter-like N-terminal" evidence="8">
    <location>
        <begin position="9"/>
        <end position="246"/>
    </location>
</feature>
<keyword evidence="2" id="KW-1003">Cell membrane</keyword>
<evidence type="ECO:0000256" key="7">
    <source>
        <dbReference type="SAM" id="Phobius"/>
    </source>
</evidence>
<keyword evidence="3 7" id="KW-0812">Transmembrane</keyword>
<protein>
    <submittedName>
        <fullName evidence="9">Uncharacterized membrane protein YjjP, DUF1212 family</fullName>
    </submittedName>
</protein>
<dbReference type="InterPro" id="IPR050539">
    <property type="entry name" value="ThrE_Dicarb/AminoAcid_Exp"/>
</dbReference>
<proteinExistence type="inferred from homology"/>
<keyword evidence="5 7" id="KW-0472">Membrane</keyword>
<evidence type="ECO:0000256" key="6">
    <source>
        <dbReference type="ARBA" id="ARBA00034125"/>
    </source>
</evidence>
<accession>A0A1T4Y974</accession>
<dbReference type="PANTHER" id="PTHR34390:SF2">
    <property type="entry name" value="SUCCINATE TRANSPORTER SUBUNIT YJJP-RELATED"/>
    <property type="match status" value="1"/>
</dbReference>
<feature type="transmembrane region" description="Helical" evidence="7">
    <location>
        <begin position="231"/>
        <end position="250"/>
    </location>
</feature>
<dbReference type="STRING" id="1147123.SAMN05443428_1285"/>
<keyword evidence="4 7" id="KW-1133">Transmembrane helix</keyword>
<evidence type="ECO:0000259" key="8">
    <source>
        <dbReference type="Pfam" id="PF06738"/>
    </source>
</evidence>
<dbReference type="GO" id="GO:0015744">
    <property type="term" value="P:succinate transport"/>
    <property type="evidence" value="ECO:0007669"/>
    <property type="project" value="TreeGrafter"/>
</dbReference>
<dbReference type="PANTHER" id="PTHR34390">
    <property type="entry name" value="UPF0442 PROTEIN YJJB-RELATED"/>
    <property type="match status" value="1"/>
</dbReference>
<evidence type="ECO:0000256" key="1">
    <source>
        <dbReference type="ARBA" id="ARBA00004651"/>
    </source>
</evidence>